<gene>
    <name evidence="1" type="ORF">ACOLOM_LOCUS6991</name>
</gene>
<name>A0ACA9MV00_9GLOM</name>
<keyword evidence="2" id="KW-1185">Reference proteome</keyword>
<comment type="caution">
    <text evidence="1">The sequence shown here is derived from an EMBL/GenBank/DDBJ whole genome shotgun (WGS) entry which is preliminary data.</text>
</comment>
<sequence length="891" mass="99655">MPPSSKGKKRTAPQPVKVINNSSFERISDSNSLINGLEQNQTNLQRARRRRHSNDQSSLFLQHQSIQISQRVMSTSLKRTNRPAGFYNIWISLLFQGMSKKETERLFQLHKAPYKRAQNGPLAPSEPPTSEIDSSLGSISSGSEVESSEAEENIDVDIGSTNATSISSDDSEQEQPYERQPRRTKDGPTEKGSSSRTVSRLPIKLPGGQILPVGVRVSSIPNGTEEEEETTVEHPIMEVPRSNIAGARFGRAAVADIVRLASRKERLQAAREQIASICQEILSEPENGLGLLRRLLAFCAVTVNVEDEAGSIKISNDTTIRHLAILSLMAVFKDIVPGYRIRKLTEKELSEKVSQMVGQTRDWEQGLVAVYQSYLQMLDEEIRMYVQLSSQSNAFQLPHEHNEHSCGPTESHDLGRGVPSLEAVRLLNRMIKEKDYNVHPKVLSCLSHLRLRSELGNIRASESHADKQDRQDTKNKKLKGKAKMKEKPHLTKKAKKALKEMKEIQAEMEEAEAEVDKEEKANQETASPLLPAALQGVTRFAHRVNVDFFRDLLVVLHTITLREDQPIDQRSVDFQESIGIQLQCIVTAFELLLGQGEALNLDLSQFTTHFYKLLPDLAVPLVTEEYQGFSQEKTRGGMSPLIETLVFRALNLILLPSYGKIPSYLLAAFSKRLLSLSLQCGPNVTIRILKFIKDLIGRDKKLESMLSTEERIGNGIYRSEVDDPQLCNPFAATWWELLPGCGGWTAAGPVLVGREWTKEGRARPDKKLKPEKKTNRWPTPDTDENSNGHGTSDSGLLIGMVGTKKDKEAQAAGAARDMVERRRWRRRHTCTLDLHLDMVLADLGRKLNSALSQLNRAPVLDGLLKEITTALLESDVNVKLVATLRKQVKAK</sequence>
<evidence type="ECO:0000313" key="2">
    <source>
        <dbReference type="Proteomes" id="UP000789525"/>
    </source>
</evidence>
<dbReference type="EMBL" id="CAJVPT010015248">
    <property type="protein sequence ID" value="CAG8610262.1"/>
    <property type="molecule type" value="Genomic_DNA"/>
</dbReference>
<accession>A0ACA9MV00</accession>
<reference evidence="1" key="1">
    <citation type="submission" date="2021-06" db="EMBL/GenBank/DDBJ databases">
        <authorList>
            <person name="Kallberg Y."/>
            <person name="Tangrot J."/>
            <person name="Rosling A."/>
        </authorList>
    </citation>
    <scope>NUCLEOTIDE SEQUENCE</scope>
    <source>
        <strain evidence="1">CL356</strain>
    </source>
</reference>
<evidence type="ECO:0000313" key="1">
    <source>
        <dbReference type="EMBL" id="CAG8610262.1"/>
    </source>
</evidence>
<proteinExistence type="predicted"/>
<feature type="non-terminal residue" evidence="1">
    <location>
        <position position="891"/>
    </location>
</feature>
<dbReference type="Proteomes" id="UP000789525">
    <property type="component" value="Unassembled WGS sequence"/>
</dbReference>
<protein>
    <submittedName>
        <fullName evidence="1">11508_t:CDS:1</fullName>
    </submittedName>
</protein>
<organism evidence="1 2">
    <name type="scientific">Acaulospora colombiana</name>
    <dbReference type="NCBI Taxonomy" id="27376"/>
    <lineage>
        <taxon>Eukaryota</taxon>
        <taxon>Fungi</taxon>
        <taxon>Fungi incertae sedis</taxon>
        <taxon>Mucoromycota</taxon>
        <taxon>Glomeromycotina</taxon>
        <taxon>Glomeromycetes</taxon>
        <taxon>Diversisporales</taxon>
        <taxon>Acaulosporaceae</taxon>
        <taxon>Acaulospora</taxon>
    </lineage>
</organism>